<dbReference type="Proteomes" id="UP001140562">
    <property type="component" value="Unassembled WGS sequence"/>
</dbReference>
<reference evidence="1" key="1">
    <citation type="submission" date="2022-10" db="EMBL/GenBank/DDBJ databases">
        <title>Tapping the CABI collections for fungal endophytes: first genome assemblies for Collariella, Neodidymelliopsis, Ascochyta clinopodiicola, Didymella pomorum, Didymosphaeria variabile, Neocosmospora piperis and Neocucurbitaria cava.</title>
        <authorList>
            <person name="Hill R."/>
        </authorList>
    </citation>
    <scope>NUCLEOTIDE SEQUENCE</scope>
    <source>
        <strain evidence="1">IMI 360193</strain>
    </source>
</reference>
<name>A0A9W8WY02_9PLEO</name>
<protein>
    <submittedName>
        <fullName evidence="1">Uncharacterized protein</fullName>
    </submittedName>
</protein>
<keyword evidence="2" id="KW-1185">Reference proteome</keyword>
<accession>A0A9W8WY02</accession>
<dbReference type="OrthoDB" id="5401170at2759"/>
<proteinExistence type="predicted"/>
<evidence type="ECO:0000313" key="1">
    <source>
        <dbReference type="EMBL" id="KAJ4335984.1"/>
    </source>
</evidence>
<dbReference type="EMBL" id="JAPEUV010000054">
    <property type="protein sequence ID" value="KAJ4335984.1"/>
    <property type="molecule type" value="Genomic_DNA"/>
</dbReference>
<gene>
    <name evidence="1" type="ORF">N0V87_005705</name>
</gene>
<evidence type="ECO:0000313" key="2">
    <source>
        <dbReference type="Proteomes" id="UP001140562"/>
    </source>
</evidence>
<dbReference type="AlphaFoldDB" id="A0A9W8WY02"/>
<comment type="caution">
    <text evidence="1">The sequence shown here is derived from an EMBL/GenBank/DDBJ whole genome shotgun (WGS) entry which is preliminary data.</text>
</comment>
<sequence length="150" mass="17014">MYALRQLRELECAYAPALLTFAGTVVCNGVYEDALVGGYSFFILMTKLPGQVLDLGQYCKLSPAERDEIRTAFREALTDVWDCGIVPQDTAARNIMWDAAEKKNDCTLLDPNTETPPDFQEGVYDDWELSEEVVSLYRRRSGWDKTVQQT</sequence>
<organism evidence="1 2">
    <name type="scientific">Didymella glomerata</name>
    <dbReference type="NCBI Taxonomy" id="749621"/>
    <lineage>
        <taxon>Eukaryota</taxon>
        <taxon>Fungi</taxon>
        <taxon>Dikarya</taxon>
        <taxon>Ascomycota</taxon>
        <taxon>Pezizomycotina</taxon>
        <taxon>Dothideomycetes</taxon>
        <taxon>Pleosporomycetidae</taxon>
        <taxon>Pleosporales</taxon>
        <taxon>Pleosporineae</taxon>
        <taxon>Didymellaceae</taxon>
        <taxon>Didymella</taxon>
    </lineage>
</organism>